<gene>
    <name evidence="13" type="ORF">J3U87_08300</name>
</gene>
<dbReference type="InterPro" id="IPR020578">
    <property type="entry name" value="Aminotrans_V_PyrdxlP_BS"/>
</dbReference>
<evidence type="ECO:0000256" key="6">
    <source>
        <dbReference type="ARBA" id="ARBA00022723"/>
    </source>
</evidence>
<dbReference type="InterPro" id="IPR015421">
    <property type="entry name" value="PyrdxlP-dep_Trfase_major"/>
</dbReference>
<name>A0A8A4TTM9_SULCO</name>
<dbReference type="Pfam" id="PF00266">
    <property type="entry name" value="Aminotran_5"/>
    <property type="match status" value="1"/>
</dbReference>
<evidence type="ECO:0000313" key="13">
    <source>
        <dbReference type="EMBL" id="QTD52458.1"/>
    </source>
</evidence>
<proteinExistence type="inferred from homology"/>
<keyword evidence="8" id="KW-0408">Iron</keyword>
<dbReference type="InterPro" id="IPR000192">
    <property type="entry name" value="Aminotrans_V_dom"/>
</dbReference>
<keyword evidence="14" id="KW-1185">Reference proteome</keyword>
<dbReference type="EC" id="2.8.1.7" evidence="3"/>
<sequence length="413" mass="43930">MVPNQTSPSDAPRAAPLGHTAQAPSIYLDYQATTPLDPRVFTVMQPYFTRVFGNPASRGHDYGREAAEAVNGAREAVARMIGGSPLGLVFTSGATEANNLALKGLFEQHRDRARHFVSCRTEHPAVLDVLAHLVERGAEVTWLEPDRSGHIDPDELRRAIRPDTLAVSLMYANNETGVVHDVAAIGAITRDAGVFFHCDATQAAGKLPLDVGETGIDLLTFSGHKIYGPKGIGALYAGRSRPRVRLVSQMHGGGHERGFRSGTLNVPAIVGLAAALDLAENEREREAALLKKQREALLHRLRAADVAFQINGDPVAGLPGCLNLRFVGVDGAALQQAVPRLAFSRGSACSSAVPTPSKVLLAMGLGAIEAGESLRLSLGRFTSDAEVETAAELLIEAVCRLRDAPDHAATCEL</sequence>
<dbReference type="EMBL" id="CP071793">
    <property type="protein sequence ID" value="QTD52458.1"/>
    <property type="molecule type" value="Genomic_DNA"/>
</dbReference>
<evidence type="ECO:0000256" key="5">
    <source>
        <dbReference type="ARBA" id="ARBA00022714"/>
    </source>
</evidence>
<dbReference type="PANTHER" id="PTHR11601">
    <property type="entry name" value="CYSTEINE DESULFURYLASE FAMILY MEMBER"/>
    <property type="match status" value="1"/>
</dbReference>
<keyword evidence="4" id="KW-0808">Transferase</keyword>
<evidence type="ECO:0000259" key="12">
    <source>
        <dbReference type="Pfam" id="PF00266"/>
    </source>
</evidence>
<evidence type="ECO:0000256" key="7">
    <source>
        <dbReference type="ARBA" id="ARBA00022898"/>
    </source>
</evidence>
<dbReference type="InterPro" id="IPR015422">
    <property type="entry name" value="PyrdxlP-dep_Trfase_small"/>
</dbReference>
<dbReference type="Gene3D" id="3.90.1150.10">
    <property type="entry name" value="Aspartate Aminotransferase, domain 1"/>
    <property type="match status" value="1"/>
</dbReference>
<evidence type="ECO:0000313" key="14">
    <source>
        <dbReference type="Proteomes" id="UP000663929"/>
    </source>
</evidence>
<dbReference type="InterPro" id="IPR016454">
    <property type="entry name" value="Cysteine_dSase"/>
</dbReference>
<keyword evidence="5" id="KW-0001">2Fe-2S</keyword>
<dbReference type="GO" id="GO:0051537">
    <property type="term" value="F:2 iron, 2 sulfur cluster binding"/>
    <property type="evidence" value="ECO:0007669"/>
    <property type="project" value="UniProtKB-KW"/>
</dbReference>
<evidence type="ECO:0000256" key="2">
    <source>
        <dbReference type="ARBA" id="ARBA00006490"/>
    </source>
</evidence>
<keyword evidence="6" id="KW-0479">Metal-binding</keyword>
<dbReference type="InterPro" id="IPR015424">
    <property type="entry name" value="PyrdxlP-dep_Trfase"/>
</dbReference>
<evidence type="ECO:0000256" key="4">
    <source>
        <dbReference type="ARBA" id="ARBA00022679"/>
    </source>
</evidence>
<evidence type="ECO:0000256" key="10">
    <source>
        <dbReference type="ARBA" id="ARBA00050776"/>
    </source>
</evidence>
<dbReference type="PIRSF" id="PIRSF005572">
    <property type="entry name" value="NifS"/>
    <property type="match status" value="1"/>
</dbReference>
<accession>A0A8A4TTM9</accession>
<evidence type="ECO:0000256" key="9">
    <source>
        <dbReference type="ARBA" id="ARBA00023014"/>
    </source>
</evidence>
<evidence type="ECO:0000256" key="11">
    <source>
        <dbReference type="RuleBase" id="RU004504"/>
    </source>
</evidence>
<organism evidence="13 14">
    <name type="scientific">Sulfidibacter corallicola</name>
    <dbReference type="NCBI Taxonomy" id="2818388"/>
    <lineage>
        <taxon>Bacteria</taxon>
        <taxon>Pseudomonadati</taxon>
        <taxon>Acidobacteriota</taxon>
        <taxon>Holophagae</taxon>
        <taxon>Acanthopleuribacterales</taxon>
        <taxon>Acanthopleuribacteraceae</taxon>
        <taxon>Sulfidibacter</taxon>
    </lineage>
</organism>
<evidence type="ECO:0000256" key="1">
    <source>
        <dbReference type="ARBA" id="ARBA00001933"/>
    </source>
</evidence>
<evidence type="ECO:0000256" key="3">
    <source>
        <dbReference type="ARBA" id="ARBA00012239"/>
    </source>
</evidence>
<comment type="cofactor">
    <cofactor evidence="1 11">
        <name>pyridoxal 5'-phosphate</name>
        <dbReference type="ChEBI" id="CHEBI:597326"/>
    </cofactor>
</comment>
<reference evidence="13" key="1">
    <citation type="submission" date="2021-03" db="EMBL/GenBank/DDBJ databases">
        <title>Acanthopleuribacteraceae sp. M133.</title>
        <authorList>
            <person name="Wang G."/>
        </authorList>
    </citation>
    <scope>NUCLEOTIDE SEQUENCE</scope>
    <source>
        <strain evidence="13">M133</strain>
    </source>
</reference>
<dbReference type="RefSeq" id="WP_237382567.1">
    <property type="nucleotide sequence ID" value="NZ_CP071793.1"/>
</dbReference>
<dbReference type="PROSITE" id="PS00595">
    <property type="entry name" value="AA_TRANSFER_CLASS_5"/>
    <property type="match status" value="1"/>
</dbReference>
<keyword evidence="7" id="KW-0663">Pyridoxal phosphate</keyword>
<dbReference type="PANTHER" id="PTHR11601:SF34">
    <property type="entry name" value="CYSTEINE DESULFURASE"/>
    <property type="match status" value="1"/>
</dbReference>
<comment type="catalytic activity">
    <reaction evidence="10">
        <text>(sulfur carrier)-H + L-cysteine = (sulfur carrier)-SH + L-alanine</text>
        <dbReference type="Rhea" id="RHEA:43892"/>
        <dbReference type="Rhea" id="RHEA-COMP:14737"/>
        <dbReference type="Rhea" id="RHEA-COMP:14739"/>
        <dbReference type="ChEBI" id="CHEBI:29917"/>
        <dbReference type="ChEBI" id="CHEBI:35235"/>
        <dbReference type="ChEBI" id="CHEBI:57972"/>
        <dbReference type="ChEBI" id="CHEBI:64428"/>
        <dbReference type="EC" id="2.8.1.7"/>
    </reaction>
</comment>
<dbReference type="GO" id="GO:0046872">
    <property type="term" value="F:metal ion binding"/>
    <property type="evidence" value="ECO:0007669"/>
    <property type="project" value="UniProtKB-KW"/>
</dbReference>
<protein>
    <recommendedName>
        <fullName evidence="3">cysteine desulfurase</fullName>
        <ecNumber evidence="3">2.8.1.7</ecNumber>
    </recommendedName>
</protein>
<evidence type="ECO:0000256" key="8">
    <source>
        <dbReference type="ARBA" id="ARBA00023004"/>
    </source>
</evidence>
<dbReference type="Proteomes" id="UP000663929">
    <property type="component" value="Chromosome"/>
</dbReference>
<dbReference type="AlphaFoldDB" id="A0A8A4TTM9"/>
<dbReference type="Gene3D" id="3.40.640.10">
    <property type="entry name" value="Type I PLP-dependent aspartate aminotransferase-like (Major domain)"/>
    <property type="match status" value="1"/>
</dbReference>
<feature type="domain" description="Aminotransferase class V" evidence="12">
    <location>
        <begin position="26"/>
        <end position="388"/>
    </location>
</feature>
<keyword evidence="9" id="KW-0411">Iron-sulfur</keyword>
<dbReference type="GO" id="GO:0031071">
    <property type="term" value="F:cysteine desulfurase activity"/>
    <property type="evidence" value="ECO:0007669"/>
    <property type="project" value="UniProtKB-EC"/>
</dbReference>
<comment type="similarity">
    <text evidence="2">Belongs to the class-V pyridoxal-phosphate-dependent aminotransferase family. NifS/IscS subfamily.</text>
</comment>
<dbReference type="FunFam" id="3.40.640.10:FF:000003">
    <property type="entry name" value="Cysteine desulfurase IscS"/>
    <property type="match status" value="1"/>
</dbReference>
<dbReference type="SUPFAM" id="SSF53383">
    <property type="entry name" value="PLP-dependent transferases"/>
    <property type="match status" value="1"/>
</dbReference>
<dbReference type="KEGG" id="scor:J3U87_08300"/>